<reference evidence="7" key="1">
    <citation type="submission" date="2021-07" db="EMBL/GenBank/DDBJ databases">
        <title>Complete genome sequencing of a Clostridium isolate.</title>
        <authorList>
            <person name="Ueki A."/>
            <person name="Tonouchi A."/>
        </authorList>
    </citation>
    <scope>NUCLEOTIDE SEQUENCE [LARGE SCALE GENOMIC DNA]</scope>
    <source>
        <strain evidence="7">C5S11</strain>
    </source>
</reference>
<dbReference type="SUPFAM" id="SSF52540">
    <property type="entry name" value="P-loop containing nucleoside triphosphate hydrolases"/>
    <property type="match status" value="1"/>
</dbReference>
<keyword evidence="7" id="KW-1185">Reference proteome</keyword>
<accession>A0ABM7T4M9</accession>
<dbReference type="InterPro" id="IPR017871">
    <property type="entry name" value="ABC_transporter-like_CS"/>
</dbReference>
<dbReference type="PROSITE" id="PS00211">
    <property type="entry name" value="ABC_TRANSPORTER_1"/>
    <property type="match status" value="1"/>
</dbReference>
<evidence type="ECO:0000256" key="1">
    <source>
        <dbReference type="ARBA" id="ARBA00005417"/>
    </source>
</evidence>
<dbReference type="PANTHER" id="PTHR43335:SF8">
    <property type="entry name" value="ABC TRANSPORTER, ATP-BINDING PROTEIN"/>
    <property type="match status" value="1"/>
</dbReference>
<evidence type="ECO:0000259" key="5">
    <source>
        <dbReference type="PROSITE" id="PS50893"/>
    </source>
</evidence>
<proteinExistence type="inferred from homology"/>
<evidence type="ECO:0000256" key="4">
    <source>
        <dbReference type="ARBA" id="ARBA00022840"/>
    </source>
</evidence>
<sequence length="305" mass="33828">MNDNILVTRNLCKKFGESYAAKNLNITVKKGDIYGLVGKNGAGKTSLIRMALSMSHATSGEIELFGATNEKDRIKEHVKIGAMIETPSFYPYLSAKENLEYYRIQRGIIGKECVDEALEIVGLSDVGKKKFKGFSLGMKQRLGIALAIMGSPDFLILDEPINGLDPMGIKEVRELLIKLNKLKGTTILISSHILGELSQLSTCYGFINNGELIEEISVEQLENKCKHYLSIKVDNAEKATTILEENLKCKDYEVLNNNSIRVYGYLEEPEVVSKSLFNGGVMISSLERVGSNLEEYFLNLIGGNK</sequence>
<comment type="similarity">
    <text evidence="1">Belongs to the ABC transporter superfamily.</text>
</comment>
<protein>
    <submittedName>
        <fullName evidence="6">Bacitracin ABC transporter ATP-binding protein</fullName>
    </submittedName>
</protein>
<dbReference type="InterPro" id="IPR003593">
    <property type="entry name" value="AAA+_ATPase"/>
</dbReference>
<name>A0ABM7T4M9_9CLOT</name>
<dbReference type="PANTHER" id="PTHR43335">
    <property type="entry name" value="ABC TRANSPORTER, ATP-BINDING PROTEIN"/>
    <property type="match status" value="1"/>
</dbReference>
<dbReference type="InterPro" id="IPR027417">
    <property type="entry name" value="P-loop_NTPase"/>
</dbReference>
<dbReference type="SMART" id="SM00382">
    <property type="entry name" value="AAA"/>
    <property type="match status" value="1"/>
</dbReference>
<keyword evidence="4 6" id="KW-0067">ATP-binding</keyword>
<dbReference type="InterPro" id="IPR003439">
    <property type="entry name" value="ABC_transporter-like_ATP-bd"/>
</dbReference>
<evidence type="ECO:0000313" key="6">
    <source>
        <dbReference type="EMBL" id="BCZ46596.1"/>
    </source>
</evidence>
<dbReference type="Gene3D" id="3.40.50.300">
    <property type="entry name" value="P-loop containing nucleotide triphosphate hydrolases"/>
    <property type="match status" value="1"/>
</dbReference>
<evidence type="ECO:0000256" key="2">
    <source>
        <dbReference type="ARBA" id="ARBA00022448"/>
    </source>
</evidence>
<gene>
    <name evidence="6" type="ORF">psyc5s11_26630</name>
</gene>
<dbReference type="GO" id="GO:0005524">
    <property type="term" value="F:ATP binding"/>
    <property type="evidence" value="ECO:0007669"/>
    <property type="project" value="UniProtKB-KW"/>
</dbReference>
<dbReference type="Pfam" id="PF00005">
    <property type="entry name" value="ABC_tran"/>
    <property type="match status" value="1"/>
</dbReference>
<dbReference type="EMBL" id="AP024849">
    <property type="protein sequence ID" value="BCZ46596.1"/>
    <property type="molecule type" value="Genomic_DNA"/>
</dbReference>
<keyword evidence="2" id="KW-0813">Transport</keyword>
<organism evidence="6 7">
    <name type="scientific">Clostridium gelidum</name>
    <dbReference type="NCBI Taxonomy" id="704125"/>
    <lineage>
        <taxon>Bacteria</taxon>
        <taxon>Bacillati</taxon>
        <taxon>Bacillota</taxon>
        <taxon>Clostridia</taxon>
        <taxon>Eubacteriales</taxon>
        <taxon>Clostridiaceae</taxon>
        <taxon>Clostridium</taxon>
    </lineage>
</organism>
<feature type="domain" description="ABC transporter" evidence="5">
    <location>
        <begin position="6"/>
        <end position="234"/>
    </location>
</feature>
<dbReference type="Proteomes" id="UP000824633">
    <property type="component" value="Chromosome"/>
</dbReference>
<dbReference type="PROSITE" id="PS50893">
    <property type="entry name" value="ABC_TRANSPORTER_2"/>
    <property type="match status" value="1"/>
</dbReference>
<keyword evidence="3" id="KW-0547">Nucleotide-binding</keyword>
<dbReference type="RefSeq" id="WP_224038070.1">
    <property type="nucleotide sequence ID" value="NZ_AP024849.1"/>
</dbReference>
<evidence type="ECO:0000313" key="7">
    <source>
        <dbReference type="Proteomes" id="UP000824633"/>
    </source>
</evidence>
<evidence type="ECO:0000256" key="3">
    <source>
        <dbReference type="ARBA" id="ARBA00022741"/>
    </source>
</evidence>